<dbReference type="InterPro" id="IPR000524">
    <property type="entry name" value="Tscrpt_reg_HTH_GntR"/>
</dbReference>
<gene>
    <name evidence="5" type="ORF">IR135_09455</name>
</gene>
<dbReference type="PANTHER" id="PTHR43537:SF5">
    <property type="entry name" value="UXU OPERON TRANSCRIPTIONAL REGULATOR"/>
    <property type="match status" value="1"/>
</dbReference>
<dbReference type="Pfam" id="PF00392">
    <property type="entry name" value="GntR"/>
    <property type="match status" value="1"/>
</dbReference>
<dbReference type="Gene3D" id="1.10.10.10">
    <property type="entry name" value="Winged helix-like DNA-binding domain superfamily/Winged helix DNA-binding domain"/>
    <property type="match status" value="1"/>
</dbReference>
<dbReference type="PRINTS" id="PR00035">
    <property type="entry name" value="HTHGNTR"/>
</dbReference>
<dbReference type="SMART" id="SM00345">
    <property type="entry name" value="HTH_GNTR"/>
    <property type="match status" value="1"/>
</dbReference>
<organism evidence="5 6">
    <name type="scientific">Jeotgalicoccus nanhaiensis</name>
    <dbReference type="NCBI Taxonomy" id="568603"/>
    <lineage>
        <taxon>Bacteria</taxon>
        <taxon>Bacillati</taxon>
        <taxon>Bacillota</taxon>
        <taxon>Bacilli</taxon>
        <taxon>Bacillales</taxon>
        <taxon>Staphylococcaceae</taxon>
        <taxon>Jeotgalicoccus</taxon>
    </lineage>
</organism>
<dbReference type="InterPro" id="IPR008920">
    <property type="entry name" value="TF_FadR/GntR_C"/>
</dbReference>
<evidence type="ECO:0000256" key="2">
    <source>
        <dbReference type="ARBA" id="ARBA00023125"/>
    </source>
</evidence>
<dbReference type="PANTHER" id="PTHR43537">
    <property type="entry name" value="TRANSCRIPTIONAL REGULATOR, GNTR FAMILY"/>
    <property type="match status" value="1"/>
</dbReference>
<dbReference type="CDD" id="cd07377">
    <property type="entry name" value="WHTH_GntR"/>
    <property type="match status" value="1"/>
</dbReference>
<protein>
    <submittedName>
        <fullName evidence="5">FadR family transcriptional regulator</fullName>
    </submittedName>
</protein>
<feature type="domain" description="HTH gntR-type" evidence="4">
    <location>
        <begin position="18"/>
        <end position="86"/>
    </location>
</feature>
<dbReference type="Gene3D" id="1.20.120.530">
    <property type="entry name" value="GntR ligand-binding domain-like"/>
    <property type="match status" value="1"/>
</dbReference>
<dbReference type="SMART" id="SM00895">
    <property type="entry name" value="FCD"/>
    <property type="match status" value="1"/>
</dbReference>
<dbReference type="SUPFAM" id="SSF48008">
    <property type="entry name" value="GntR ligand-binding domain-like"/>
    <property type="match status" value="1"/>
</dbReference>
<dbReference type="SUPFAM" id="SSF46785">
    <property type="entry name" value="Winged helix' DNA-binding domain"/>
    <property type="match status" value="1"/>
</dbReference>
<proteinExistence type="predicted"/>
<dbReference type="InterPro" id="IPR036390">
    <property type="entry name" value="WH_DNA-bd_sf"/>
</dbReference>
<dbReference type="Pfam" id="PF07729">
    <property type="entry name" value="FCD"/>
    <property type="match status" value="1"/>
</dbReference>
<keyword evidence="2" id="KW-0238">DNA-binding</keyword>
<dbReference type="Proteomes" id="UP000647980">
    <property type="component" value="Unassembled WGS sequence"/>
</dbReference>
<evidence type="ECO:0000256" key="1">
    <source>
        <dbReference type="ARBA" id="ARBA00023015"/>
    </source>
</evidence>
<keyword evidence="3" id="KW-0804">Transcription</keyword>
<dbReference type="InterPro" id="IPR011711">
    <property type="entry name" value="GntR_C"/>
</dbReference>
<keyword evidence="6" id="KW-1185">Reference proteome</keyword>
<sequence length="244" mass="28571">MQEAEKRWKRAMEPIKKEKLSDLIFGNLVEQIKRGDYKIGDKLPSENELANFYKVSRVPIREALSKLISIGYVESSQGKGTYVKNTSVTEQVKKFTYGTFNKKELFDLLEMRTVIEVRSAYFAAERRTEDDLLKIEEALNHFRKITTNQQIIGMEADYDFHKAVVISTQNDYLIQTFKNLQSVHRDALEFSLKLNVGKPRKREQVYDEHAIIYDAIKKQNPELSANLMKEHLFNMRRKLGDDRI</sequence>
<dbReference type="EMBL" id="JADGLW010000007">
    <property type="protein sequence ID" value="MBF0754485.1"/>
    <property type="molecule type" value="Genomic_DNA"/>
</dbReference>
<evidence type="ECO:0000313" key="6">
    <source>
        <dbReference type="Proteomes" id="UP000647980"/>
    </source>
</evidence>
<dbReference type="RefSeq" id="WP_135098896.1">
    <property type="nucleotide sequence ID" value="NZ_JADGLW010000007.1"/>
</dbReference>
<keyword evidence="1" id="KW-0805">Transcription regulation</keyword>
<dbReference type="InterPro" id="IPR036388">
    <property type="entry name" value="WH-like_DNA-bd_sf"/>
</dbReference>
<evidence type="ECO:0000256" key="3">
    <source>
        <dbReference type="ARBA" id="ARBA00023163"/>
    </source>
</evidence>
<dbReference type="PROSITE" id="PS50949">
    <property type="entry name" value="HTH_GNTR"/>
    <property type="match status" value="1"/>
</dbReference>
<accession>A0ABR9Y0C2</accession>
<comment type="caution">
    <text evidence="5">The sequence shown here is derived from an EMBL/GenBank/DDBJ whole genome shotgun (WGS) entry which is preliminary data.</text>
</comment>
<name>A0ABR9Y0C2_9STAP</name>
<evidence type="ECO:0000259" key="4">
    <source>
        <dbReference type="PROSITE" id="PS50949"/>
    </source>
</evidence>
<evidence type="ECO:0000313" key="5">
    <source>
        <dbReference type="EMBL" id="MBF0754485.1"/>
    </source>
</evidence>
<reference evidence="5 6" key="1">
    <citation type="submission" date="2020-10" db="EMBL/GenBank/DDBJ databases">
        <title>Mouse Oral microbiota.</title>
        <authorList>
            <person name="Joseph S."/>
            <person name="Aduse-Opoku J."/>
        </authorList>
    </citation>
    <scope>NUCLEOTIDE SEQUENCE [LARGE SCALE GENOMIC DNA]</scope>
    <source>
        <strain evidence="5 6">19428wE5_W307</strain>
    </source>
</reference>